<protein>
    <submittedName>
        <fullName evidence="1">Uncharacterized protein</fullName>
    </submittedName>
</protein>
<organism evidence="1 2">
    <name type="scientific">Araneus ventricosus</name>
    <name type="common">Orbweaver spider</name>
    <name type="synonym">Epeira ventricosa</name>
    <dbReference type="NCBI Taxonomy" id="182803"/>
    <lineage>
        <taxon>Eukaryota</taxon>
        <taxon>Metazoa</taxon>
        <taxon>Ecdysozoa</taxon>
        <taxon>Arthropoda</taxon>
        <taxon>Chelicerata</taxon>
        <taxon>Arachnida</taxon>
        <taxon>Araneae</taxon>
        <taxon>Araneomorphae</taxon>
        <taxon>Entelegynae</taxon>
        <taxon>Araneoidea</taxon>
        <taxon>Araneidae</taxon>
        <taxon>Araneus</taxon>
    </lineage>
</organism>
<gene>
    <name evidence="1" type="ORF">AVEN_204549_1</name>
</gene>
<evidence type="ECO:0000313" key="2">
    <source>
        <dbReference type="Proteomes" id="UP000499080"/>
    </source>
</evidence>
<accession>A0A4Y2MA61</accession>
<dbReference type="AlphaFoldDB" id="A0A4Y2MA61"/>
<sequence length="87" mass="10547">MFKESWLRMPALNSWKSSRVQLRRSTTFVGRGVATMYVEWPENNRTVYVKLRIRDHSTLRKFCRTTRKSDENWSRVVESLKIQIRLK</sequence>
<comment type="caution">
    <text evidence="1">The sequence shown here is derived from an EMBL/GenBank/DDBJ whole genome shotgun (WGS) entry which is preliminary data.</text>
</comment>
<reference evidence="1 2" key="1">
    <citation type="journal article" date="2019" name="Sci. Rep.">
        <title>Orb-weaving spider Araneus ventricosus genome elucidates the spidroin gene catalogue.</title>
        <authorList>
            <person name="Kono N."/>
            <person name="Nakamura H."/>
            <person name="Ohtoshi R."/>
            <person name="Moran D.A.P."/>
            <person name="Shinohara A."/>
            <person name="Yoshida Y."/>
            <person name="Fujiwara M."/>
            <person name="Mori M."/>
            <person name="Tomita M."/>
            <person name="Arakawa K."/>
        </authorList>
    </citation>
    <scope>NUCLEOTIDE SEQUENCE [LARGE SCALE GENOMIC DNA]</scope>
</reference>
<dbReference type="Proteomes" id="UP000499080">
    <property type="component" value="Unassembled WGS sequence"/>
</dbReference>
<dbReference type="EMBL" id="BGPR01007065">
    <property type="protein sequence ID" value="GBN23991.1"/>
    <property type="molecule type" value="Genomic_DNA"/>
</dbReference>
<keyword evidence="2" id="KW-1185">Reference proteome</keyword>
<proteinExistence type="predicted"/>
<name>A0A4Y2MA61_ARAVE</name>
<evidence type="ECO:0000313" key="1">
    <source>
        <dbReference type="EMBL" id="GBN23991.1"/>
    </source>
</evidence>